<evidence type="ECO:0000256" key="4">
    <source>
        <dbReference type="PIRSR" id="PIRSR000137-2"/>
    </source>
</evidence>
<dbReference type="Gene3D" id="3.30.560.10">
    <property type="entry name" value="Glucose Oxidase, domain 3"/>
    <property type="match status" value="1"/>
</dbReference>
<dbReference type="PANTHER" id="PTHR11552:SF219">
    <property type="entry name" value="GLUCOSE-METHANOL-CHOLINE OXIDOREDUCTASE N-TERMINAL DOMAIN-CONTAINING PROTEIN"/>
    <property type="match status" value="1"/>
</dbReference>
<protein>
    <recommendedName>
        <fullName evidence="6">Glucose-methanol-choline oxidoreductase N-terminal domain-containing protein</fullName>
    </recommendedName>
</protein>
<feature type="active site" description="Proton acceptor" evidence="3">
    <location>
        <position position="569"/>
    </location>
</feature>
<dbReference type="InterPro" id="IPR036188">
    <property type="entry name" value="FAD/NAD-bd_sf"/>
</dbReference>
<comment type="cofactor">
    <cofactor evidence="1 4">
        <name>FAD</name>
        <dbReference type="ChEBI" id="CHEBI:57692"/>
    </cofactor>
</comment>
<dbReference type="Gene3D" id="3.50.50.60">
    <property type="entry name" value="FAD/NAD(P)-binding domain"/>
    <property type="match status" value="1"/>
</dbReference>
<proteinExistence type="inferred from homology"/>
<gene>
    <name evidence="7" type="ORF">PHLGIDRAFT_11167</name>
</gene>
<dbReference type="SUPFAM" id="SSF51905">
    <property type="entry name" value="FAD/NAD(P)-binding domain"/>
    <property type="match status" value="1"/>
</dbReference>
<sequence>MWPFTTSLAYTIHSSHNLDKQVFDYVVVGGGTAGCVVASRLSEDISKTVLLIERGPIVNSWLSRVPLISVDFRSSWSPTYQWQSTTNTVSKEIVPARMVAGKALGGTSKINAHVYTRSVPGEYNAWAADGRKGWSWDDVAPYFKKSETSLTHGFANHRGDKGPWRNRHLTDIPFQCVSEILEAADSIGLPRREDIHDPTLPPYACGLIDVTVDENGQRNSTFDAFMNPDIIADRHSNLFVCTDTIVSRLDIREEAGDLHVAGVFMRTAVKGRGSSSQQEYYVSARGEVIMCAGAIVTPQILMLSGIGPPEHLESMNICVVRNMPGIGANLKDHPCVPLVYKVARADSLHELTSNYFLAIWQLLLYIFTGTGLLLSPNPQMIIFALSKLLDEESRTPPGPHAGTDSHSPSNMPDIELTTIPYNVFDDSKLDKSEGVVTLACILLKPKSSGTVRLSSLDPQDRPECDLEYLRRDADYEIFRKALRLGLTIGRKCREQGHSFHDFLRPATEGDADIDEYVRHHIRTTFHYTSTCRMAPEEDLGVVDDELRVHGIRNLRIADASIFPDVPAAHPQAPVVMVAERCADFVKRTHT</sequence>
<feature type="binding site" evidence="4">
    <location>
        <begin position="111"/>
        <end position="114"/>
    </location>
    <ligand>
        <name>FAD</name>
        <dbReference type="ChEBI" id="CHEBI:57692"/>
    </ligand>
</feature>
<dbReference type="OrthoDB" id="269227at2759"/>
<keyword evidence="4" id="KW-0285">Flavoprotein</keyword>
<evidence type="ECO:0000313" key="7">
    <source>
        <dbReference type="EMBL" id="KIP10725.1"/>
    </source>
</evidence>
<dbReference type="InterPro" id="IPR000172">
    <property type="entry name" value="GMC_OxRdtase_N"/>
</dbReference>
<reference evidence="7 8" key="1">
    <citation type="journal article" date="2014" name="PLoS Genet.">
        <title>Analysis of the Phlebiopsis gigantea genome, transcriptome and secretome provides insight into its pioneer colonization strategies of wood.</title>
        <authorList>
            <person name="Hori C."/>
            <person name="Ishida T."/>
            <person name="Igarashi K."/>
            <person name="Samejima M."/>
            <person name="Suzuki H."/>
            <person name="Master E."/>
            <person name="Ferreira P."/>
            <person name="Ruiz-Duenas F.J."/>
            <person name="Held B."/>
            <person name="Canessa P."/>
            <person name="Larrondo L.F."/>
            <person name="Schmoll M."/>
            <person name="Druzhinina I.S."/>
            <person name="Kubicek C.P."/>
            <person name="Gaskell J.A."/>
            <person name="Kersten P."/>
            <person name="St John F."/>
            <person name="Glasner J."/>
            <person name="Sabat G."/>
            <person name="Splinter BonDurant S."/>
            <person name="Syed K."/>
            <person name="Yadav J."/>
            <person name="Mgbeahuruike A.C."/>
            <person name="Kovalchuk A."/>
            <person name="Asiegbu F.O."/>
            <person name="Lackner G."/>
            <person name="Hoffmeister D."/>
            <person name="Rencoret J."/>
            <person name="Gutierrez A."/>
            <person name="Sun H."/>
            <person name="Lindquist E."/>
            <person name="Barry K."/>
            <person name="Riley R."/>
            <person name="Grigoriev I.V."/>
            <person name="Henrissat B."/>
            <person name="Kues U."/>
            <person name="Berka R.M."/>
            <person name="Martinez A.T."/>
            <person name="Covert S.F."/>
            <person name="Blanchette R.A."/>
            <person name="Cullen D."/>
        </authorList>
    </citation>
    <scope>NUCLEOTIDE SEQUENCE [LARGE SCALE GENOMIC DNA]</scope>
    <source>
        <strain evidence="7 8">11061_1 CR5-6</strain>
    </source>
</reference>
<evidence type="ECO:0000313" key="8">
    <source>
        <dbReference type="Proteomes" id="UP000053257"/>
    </source>
</evidence>
<dbReference type="PROSITE" id="PS00624">
    <property type="entry name" value="GMC_OXRED_2"/>
    <property type="match status" value="1"/>
</dbReference>
<dbReference type="AlphaFoldDB" id="A0A0C3SEQ1"/>
<feature type="binding site" evidence="4">
    <location>
        <begin position="570"/>
        <end position="571"/>
    </location>
    <ligand>
        <name>FAD</name>
        <dbReference type="ChEBI" id="CHEBI:57692"/>
    </ligand>
</feature>
<dbReference type="InterPro" id="IPR007867">
    <property type="entry name" value="GMC_OxRtase_C"/>
</dbReference>
<dbReference type="EMBL" id="KN840452">
    <property type="protein sequence ID" value="KIP10725.1"/>
    <property type="molecule type" value="Genomic_DNA"/>
</dbReference>
<feature type="domain" description="Glucose-methanol-choline oxidoreductase N-terminal" evidence="6">
    <location>
        <begin position="293"/>
        <end position="307"/>
    </location>
</feature>
<evidence type="ECO:0000259" key="6">
    <source>
        <dbReference type="PROSITE" id="PS00624"/>
    </source>
</evidence>
<feature type="binding site" evidence="4">
    <location>
        <position position="246"/>
    </location>
    <ligand>
        <name>FAD</name>
        <dbReference type="ChEBI" id="CHEBI:57692"/>
    </ligand>
</feature>
<dbReference type="PANTHER" id="PTHR11552">
    <property type="entry name" value="GLUCOSE-METHANOL-CHOLINE GMC OXIDOREDUCTASE"/>
    <property type="match status" value="1"/>
</dbReference>
<dbReference type="Pfam" id="PF05199">
    <property type="entry name" value="GMC_oxred_C"/>
    <property type="match status" value="1"/>
</dbReference>
<dbReference type="GO" id="GO:0016614">
    <property type="term" value="F:oxidoreductase activity, acting on CH-OH group of donors"/>
    <property type="evidence" value="ECO:0007669"/>
    <property type="project" value="InterPro"/>
</dbReference>
<comment type="similarity">
    <text evidence="2">Belongs to the GMC oxidoreductase family.</text>
</comment>
<keyword evidence="8" id="KW-1185">Reference proteome</keyword>
<feature type="active site" description="Proton donor" evidence="3">
    <location>
        <position position="526"/>
    </location>
</feature>
<dbReference type="Proteomes" id="UP000053257">
    <property type="component" value="Unassembled WGS sequence"/>
</dbReference>
<name>A0A0C3SEQ1_PHLG1</name>
<organism evidence="7 8">
    <name type="scientific">Phlebiopsis gigantea (strain 11061_1 CR5-6)</name>
    <name type="common">White-rot fungus</name>
    <name type="synonym">Peniophora gigantea</name>
    <dbReference type="NCBI Taxonomy" id="745531"/>
    <lineage>
        <taxon>Eukaryota</taxon>
        <taxon>Fungi</taxon>
        <taxon>Dikarya</taxon>
        <taxon>Basidiomycota</taxon>
        <taxon>Agaricomycotina</taxon>
        <taxon>Agaricomycetes</taxon>
        <taxon>Polyporales</taxon>
        <taxon>Phanerochaetaceae</taxon>
        <taxon>Phlebiopsis</taxon>
    </lineage>
</organism>
<evidence type="ECO:0000256" key="1">
    <source>
        <dbReference type="ARBA" id="ARBA00001974"/>
    </source>
</evidence>
<keyword evidence="4" id="KW-0274">FAD</keyword>
<evidence type="ECO:0000256" key="3">
    <source>
        <dbReference type="PIRSR" id="PIRSR000137-1"/>
    </source>
</evidence>
<evidence type="ECO:0000256" key="2">
    <source>
        <dbReference type="ARBA" id="ARBA00010790"/>
    </source>
</evidence>
<accession>A0A0C3SEQ1</accession>
<dbReference type="PIRSF" id="PIRSF000137">
    <property type="entry name" value="Alcohol_oxidase"/>
    <property type="match status" value="1"/>
</dbReference>
<feature type="region of interest" description="Disordered" evidence="5">
    <location>
        <begin position="393"/>
        <end position="412"/>
    </location>
</feature>
<evidence type="ECO:0000256" key="5">
    <source>
        <dbReference type="SAM" id="MobiDB-lite"/>
    </source>
</evidence>
<dbReference type="InterPro" id="IPR012132">
    <property type="entry name" value="GMC_OxRdtase"/>
</dbReference>
<dbReference type="GO" id="GO:0050660">
    <property type="term" value="F:flavin adenine dinucleotide binding"/>
    <property type="evidence" value="ECO:0007669"/>
    <property type="project" value="InterPro"/>
</dbReference>
<dbReference type="STRING" id="745531.A0A0C3SEQ1"/>
<dbReference type="HOGENOM" id="CLU_002865_7_2_1"/>
<dbReference type="Pfam" id="PF00732">
    <property type="entry name" value="GMC_oxred_N"/>
    <property type="match status" value="1"/>
</dbReference>
<feature type="binding site" evidence="4">
    <location>
        <position position="107"/>
    </location>
    <ligand>
        <name>FAD</name>
        <dbReference type="ChEBI" id="CHEBI:57692"/>
    </ligand>
</feature>
<dbReference type="SUPFAM" id="SSF54373">
    <property type="entry name" value="FAD-linked reductases, C-terminal domain"/>
    <property type="match status" value="1"/>
</dbReference>